<name>A0A6J6L667_9ZZZZ</name>
<proteinExistence type="predicted"/>
<dbReference type="Pfam" id="PF13302">
    <property type="entry name" value="Acetyltransf_3"/>
    <property type="match status" value="1"/>
</dbReference>
<dbReference type="Gene3D" id="3.40.630.30">
    <property type="match status" value="1"/>
</dbReference>
<dbReference type="PANTHER" id="PTHR43792:SF1">
    <property type="entry name" value="N-ACETYLTRANSFERASE DOMAIN-CONTAINING PROTEIN"/>
    <property type="match status" value="1"/>
</dbReference>
<protein>
    <submittedName>
        <fullName evidence="2">Unannotated protein</fullName>
    </submittedName>
</protein>
<dbReference type="SUPFAM" id="SSF55729">
    <property type="entry name" value="Acyl-CoA N-acyltransferases (Nat)"/>
    <property type="match status" value="1"/>
</dbReference>
<dbReference type="InterPro" id="IPR000182">
    <property type="entry name" value="GNAT_dom"/>
</dbReference>
<feature type="domain" description="N-acetyltransferase" evidence="1">
    <location>
        <begin position="12"/>
        <end position="172"/>
    </location>
</feature>
<evidence type="ECO:0000313" key="2">
    <source>
        <dbReference type="EMBL" id="CAB4655765.1"/>
    </source>
</evidence>
<gene>
    <name evidence="2" type="ORF">UFOPK2214_00894</name>
</gene>
<dbReference type="EMBL" id="CAEZWJ010000024">
    <property type="protein sequence ID" value="CAB4655765.1"/>
    <property type="molecule type" value="Genomic_DNA"/>
</dbReference>
<dbReference type="AlphaFoldDB" id="A0A6J6L667"/>
<dbReference type="GO" id="GO:0016747">
    <property type="term" value="F:acyltransferase activity, transferring groups other than amino-acyl groups"/>
    <property type="evidence" value="ECO:0007669"/>
    <property type="project" value="InterPro"/>
</dbReference>
<accession>A0A6J6L667</accession>
<dbReference type="PANTHER" id="PTHR43792">
    <property type="entry name" value="GNAT FAMILY, PUTATIVE (AFU_ORTHOLOGUE AFUA_3G00765)-RELATED-RELATED"/>
    <property type="match status" value="1"/>
</dbReference>
<dbReference type="InterPro" id="IPR051531">
    <property type="entry name" value="N-acetyltransferase"/>
</dbReference>
<dbReference type="PROSITE" id="PS51186">
    <property type="entry name" value="GNAT"/>
    <property type="match status" value="1"/>
</dbReference>
<organism evidence="2">
    <name type="scientific">freshwater metagenome</name>
    <dbReference type="NCBI Taxonomy" id="449393"/>
    <lineage>
        <taxon>unclassified sequences</taxon>
        <taxon>metagenomes</taxon>
        <taxon>ecological metagenomes</taxon>
    </lineage>
</organism>
<sequence length="180" mass="20513">MVMTDGLISERLVLRRWTDADRGPFAEMNADPEVRRYFPSVMTKQDSDAMVDRIEQGFENNGFGLWAVEINGRFAGLTGLNRTSFDTPMGPHVEIGWRFATWAWGQGYATEAAQCVLDTAFTDLGLTEVFSFTTETNHPSERVMQRIGMTRRTDLDFDHPNTPGWWGVKHIVYQARSLEN</sequence>
<reference evidence="2" key="1">
    <citation type="submission" date="2020-05" db="EMBL/GenBank/DDBJ databases">
        <authorList>
            <person name="Chiriac C."/>
            <person name="Salcher M."/>
            <person name="Ghai R."/>
            <person name="Kavagutti S V."/>
        </authorList>
    </citation>
    <scope>NUCLEOTIDE SEQUENCE</scope>
</reference>
<evidence type="ECO:0000259" key="1">
    <source>
        <dbReference type="PROSITE" id="PS51186"/>
    </source>
</evidence>
<dbReference type="InterPro" id="IPR016181">
    <property type="entry name" value="Acyl_CoA_acyltransferase"/>
</dbReference>